<proteinExistence type="inferred from homology"/>
<accession>A0A8G2FF48</accession>
<dbReference type="GO" id="GO:0005829">
    <property type="term" value="C:cytosol"/>
    <property type="evidence" value="ECO:0007669"/>
    <property type="project" value="TreeGrafter"/>
</dbReference>
<keyword evidence="2" id="KW-0001">2Fe-2S</keyword>
<evidence type="ECO:0000313" key="9">
    <source>
        <dbReference type="Proteomes" id="UP000186308"/>
    </source>
</evidence>
<dbReference type="SUPFAM" id="SSF54292">
    <property type="entry name" value="2Fe-2S ferredoxin-like"/>
    <property type="match status" value="1"/>
</dbReference>
<evidence type="ECO:0000256" key="4">
    <source>
        <dbReference type="ARBA" id="ARBA00023004"/>
    </source>
</evidence>
<comment type="cofactor">
    <cofactor evidence="6">
        <name>[2Fe-2S] cluster</name>
        <dbReference type="ChEBI" id="CHEBI:190135"/>
    </cofactor>
</comment>
<evidence type="ECO:0000256" key="2">
    <source>
        <dbReference type="ARBA" id="ARBA00022714"/>
    </source>
</evidence>
<dbReference type="AlphaFoldDB" id="A0A8G2FF48"/>
<keyword evidence="4" id="KW-0408">Iron</keyword>
<dbReference type="GO" id="GO:0140647">
    <property type="term" value="P:P450-containing electron transport chain"/>
    <property type="evidence" value="ECO:0007669"/>
    <property type="project" value="InterPro"/>
</dbReference>
<dbReference type="InterPro" id="IPR001055">
    <property type="entry name" value="Adrenodoxin-like"/>
</dbReference>
<dbReference type="Gene3D" id="3.10.20.30">
    <property type="match status" value="1"/>
</dbReference>
<dbReference type="PRINTS" id="PR00355">
    <property type="entry name" value="ADRENODOXIN"/>
</dbReference>
<dbReference type="GO" id="GO:0046872">
    <property type="term" value="F:metal ion binding"/>
    <property type="evidence" value="ECO:0007669"/>
    <property type="project" value="UniProtKB-KW"/>
</dbReference>
<evidence type="ECO:0000259" key="7">
    <source>
        <dbReference type="PROSITE" id="PS51085"/>
    </source>
</evidence>
<evidence type="ECO:0000313" key="8">
    <source>
        <dbReference type="EMBL" id="SIQ09848.1"/>
    </source>
</evidence>
<evidence type="ECO:0000256" key="1">
    <source>
        <dbReference type="ARBA" id="ARBA00010914"/>
    </source>
</evidence>
<keyword evidence="3" id="KW-0479">Metal-binding</keyword>
<comment type="similarity">
    <text evidence="1">Belongs to the adrenodoxin/putidaredoxin family.</text>
</comment>
<keyword evidence="9" id="KW-1185">Reference proteome</keyword>
<sequence>MSAIATIIIVDQSGAEHRITAKQGETVMQIGRAAGLPIIGECNGSMACATCHVIVAPAWADRLPPIGEDEDATLDTLFNLSPTSRLGCQIEITAALDGLELSLPKR</sequence>
<dbReference type="CDD" id="cd00207">
    <property type="entry name" value="fer2"/>
    <property type="match status" value="1"/>
</dbReference>
<organism evidence="8 9">
    <name type="scientific">Acidiphilium rubrum</name>
    <dbReference type="NCBI Taxonomy" id="526"/>
    <lineage>
        <taxon>Bacteria</taxon>
        <taxon>Pseudomonadati</taxon>
        <taxon>Pseudomonadota</taxon>
        <taxon>Alphaproteobacteria</taxon>
        <taxon>Acetobacterales</taxon>
        <taxon>Acidocellaceae</taxon>
        <taxon>Acidiphilium</taxon>
    </lineage>
</organism>
<dbReference type="PANTHER" id="PTHR23426">
    <property type="entry name" value="FERREDOXIN/ADRENODOXIN"/>
    <property type="match status" value="1"/>
</dbReference>
<feature type="domain" description="2Fe-2S ferredoxin-type" evidence="7">
    <location>
        <begin position="5"/>
        <end position="106"/>
    </location>
</feature>
<evidence type="ECO:0000256" key="3">
    <source>
        <dbReference type="ARBA" id="ARBA00022723"/>
    </source>
</evidence>
<name>A0A8G2FF48_ACIRU</name>
<evidence type="ECO:0000256" key="5">
    <source>
        <dbReference type="ARBA" id="ARBA00023014"/>
    </source>
</evidence>
<dbReference type="RefSeq" id="WP_029312698.1">
    <property type="nucleotide sequence ID" value="NZ_FTNE01000001.1"/>
</dbReference>
<dbReference type="EMBL" id="FTNE01000001">
    <property type="protein sequence ID" value="SIQ09848.1"/>
    <property type="molecule type" value="Genomic_DNA"/>
</dbReference>
<dbReference type="Proteomes" id="UP000186308">
    <property type="component" value="Unassembled WGS sequence"/>
</dbReference>
<dbReference type="GO" id="GO:0051537">
    <property type="term" value="F:2 iron, 2 sulfur cluster binding"/>
    <property type="evidence" value="ECO:0007669"/>
    <property type="project" value="UniProtKB-KW"/>
</dbReference>
<reference evidence="8 9" key="1">
    <citation type="submission" date="2017-01" db="EMBL/GenBank/DDBJ databases">
        <authorList>
            <person name="Varghese N."/>
            <person name="Submissions S."/>
        </authorList>
    </citation>
    <scope>NUCLEOTIDE SEQUENCE [LARGE SCALE GENOMIC DNA]</scope>
    <source>
        <strain evidence="8 9">ATCC 35905</strain>
    </source>
</reference>
<dbReference type="InterPro" id="IPR001041">
    <property type="entry name" value="2Fe-2S_ferredoxin-type"/>
</dbReference>
<dbReference type="Pfam" id="PF00111">
    <property type="entry name" value="Fer2"/>
    <property type="match status" value="1"/>
</dbReference>
<dbReference type="PANTHER" id="PTHR23426:SF65">
    <property type="entry name" value="FERREDOXIN-2, MITOCHONDRIAL"/>
    <property type="match status" value="1"/>
</dbReference>
<comment type="caution">
    <text evidence="8">The sequence shown here is derived from an EMBL/GenBank/DDBJ whole genome shotgun (WGS) entry which is preliminary data.</text>
</comment>
<gene>
    <name evidence="8" type="ORF">SAMN05421828_101261</name>
</gene>
<dbReference type="InterPro" id="IPR012675">
    <property type="entry name" value="Beta-grasp_dom_sf"/>
</dbReference>
<dbReference type="InterPro" id="IPR036010">
    <property type="entry name" value="2Fe-2S_ferredoxin-like_sf"/>
</dbReference>
<protein>
    <submittedName>
        <fullName evidence="8">Ferredoxin, 2Fe-2S</fullName>
    </submittedName>
</protein>
<dbReference type="GO" id="GO:0009055">
    <property type="term" value="F:electron transfer activity"/>
    <property type="evidence" value="ECO:0007669"/>
    <property type="project" value="TreeGrafter"/>
</dbReference>
<dbReference type="PROSITE" id="PS00814">
    <property type="entry name" value="ADX"/>
    <property type="match status" value="1"/>
</dbReference>
<dbReference type="InterPro" id="IPR018298">
    <property type="entry name" value="Adrenodoxin_Fe-S_BS"/>
</dbReference>
<keyword evidence="5" id="KW-0411">Iron-sulfur</keyword>
<evidence type="ECO:0000256" key="6">
    <source>
        <dbReference type="ARBA" id="ARBA00034078"/>
    </source>
</evidence>
<dbReference type="PROSITE" id="PS51085">
    <property type="entry name" value="2FE2S_FER_2"/>
    <property type="match status" value="1"/>
</dbReference>